<feature type="region of interest" description="Disordered" evidence="1">
    <location>
        <begin position="75"/>
        <end position="121"/>
    </location>
</feature>
<name>A0A7N0ZTE1_KALFE</name>
<dbReference type="AlphaFoldDB" id="A0A7N0ZTE1"/>
<reference evidence="2" key="1">
    <citation type="submission" date="2021-01" db="UniProtKB">
        <authorList>
            <consortium name="EnsemblPlants"/>
        </authorList>
    </citation>
    <scope>IDENTIFICATION</scope>
</reference>
<evidence type="ECO:0000313" key="2">
    <source>
        <dbReference type="EnsemblPlants" id="Kaladp0030s0135.1.v1.1.CDS.1"/>
    </source>
</evidence>
<organism evidence="2 3">
    <name type="scientific">Kalanchoe fedtschenkoi</name>
    <name type="common">Lavender scallops</name>
    <name type="synonym">South American air plant</name>
    <dbReference type="NCBI Taxonomy" id="63787"/>
    <lineage>
        <taxon>Eukaryota</taxon>
        <taxon>Viridiplantae</taxon>
        <taxon>Streptophyta</taxon>
        <taxon>Embryophyta</taxon>
        <taxon>Tracheophyta</taxon>
        <taxon>Spermatophyta</taxon>
        <taxon>Magnoliopsida</taxon>
        <taxon>eudicotyledons</taxon>
        <taxon>Gunneridae</taxon>
        <taxon>Pentapetalae</taxon>
        <taxon>Saxifragales</taxon>
        <taxon>Crassulaceae</taxon>
        <taxon>Kalanchoe</taxon>
    </lineage>
</organism>
<evidence type="ECO:0000256" key="1">
    <source>
        <dbReference type="SAM" id="MobiDB-lite"/>
    </source>
</evidence>
<sequence>METRNEINQEMFKHAGSSSSITDRDSKLPKLGAADDFLGDPSHGFLIEFNHGHQAPPLQIPVIGNGQCTVAVDGLSSDRATTGGSTLPSANRSLGPSPSSSPNLRSTSRNSPRDPGLASLSSSRHRLHHLLRFSAAADAKLLFPALTPRPATESVPEAACRWDWACMGVRKVRLGKLTPISAPRDLLLSWKNDPVDCK</sequence>
<protein>
    <submittedName>
        <fullName evidence="2">Uncharacterized protein</fullName>
    </submittedName>
</protein>
<dbReference type="Proteomes" id="UP000594263">
    <property type="component" value="Unplaced"/>
</dbReference>
<evidence type="ECO:0000313" key="3">
    <source>
        <dbReference type="Proteomes" id="UP000594263"/>
    </source>
</evidence>
<dbReference type="Gramene" id="Kaladp0030s0135.1.v1.1">
    <property type="protein sequence ID" value="Kaladp0030s0135.1.v1.1.CDS.1"/>
    <property type="gene ID" value="Kaladp0030s0135.v1.1"/>
</dbReference>
<accession>A0A7N0ZTE1</accession>
<dbReference type="EnsemblPlants" id="Kaladp0030s0135.1.v1.1">
    <property type="protein sequence ID" value="Kaladp0030s0135.1.v1.1.CDS.1"/>
    <property type="gene ID" value="Kaladp0030s0135.v1.1"/>
</dbReference>
<feature type="compositionally biased region" description="Low complexity" evidence="1">
    <location>
        <begin position="89"/>
        <end position="110"/>
    </location>
</feature>
<feature type="region of interest" description="Disordered" evidence="1">
    <location>
        <begin position="1"/>
        <end position="27"/>
    </location>
</feature>
<keyword evidence="3" id="KW-1185">Reference proteome</keyword>
<proteinExistence type="predicted"/>
<feature type="compositionally biased region" description="Polar residues" evidence="1">
    <location>
        <begin position="78"/>
        <end position="88"/>
    </location>
</feature>
<feature type="compositionally biased region" description="Basic and acidic residues" evidence="1">
    <location>
        <begin position="1"/>
        <end position="13"/>
    </location>
</feature>